<accession>A0ABV0H5V7</accession>
<gene>
    <name evidence="1" type="ORF">ABH309_07810</name>
</gene>
<dbReference type="PANTHER" id="PTHR36154">
    <property type="entry name" value="DNA-BINDING TRANSCRIPTIONAL ACTIVATOR ALPA"/>
    <property type="match status" value="1"/>
</dbReference>
<dbReference type="Pfam" id="PF05930">
    <property type="entry name" value="Phage_AlpA"/>
    <property type="match status" value="1"/>
</dbReference>
<dbReference type="Gene3D" id="1.10.238.160">
    <property type="match status" value="1"/>
</dbReference>
<keyword evidence="2" id="KW-1185">Reference proteome</keyword>
<protein>
    <submittedName>
        <fullName evidence="1">AlpA family phage regulatory protein</fullName>
    </submittedName>
</protein>
<dbReference type="PANTHER" id="PTHR36154:SF1">
    <property type="entry name" value="DNA-BINDING TRANSCRIPTIONAL ACTIVATOR ALPA"/>
    <property type="match status" value="1"/>
</dbReference>
<dbReference type="EMBL" id="JBDQQU010000007">
    <property type="protein sequence ID" value="MEO3954358.1"/>
    <property type="molecule type" value="Genomic_DNA"/>
</dbReference>
<dbReference type="InterPro" id="IPR010260">
    <property type="entry name" value="AlpA"/>
</dbReference>
<comment type="caution">
    <text evidence="1">The sequence shown here is derived from an EMBL/GenBank/DDBJ whole genome shotgun (WGS) entry which is preliminary data.</text>
</comment>
<name>A0ABV0H5V7_9NEIS</name>
<organism evidence="1 2">
    <name type="scientific">Chromobacterium piscinae</name>
    <dbReference type="NCBI Taxonomy" id="686831"/>
    <lineage>
        <taxon>Bacteria</taxon>
        <taxon>Pseudomonadati</taxon>
        <taxon>Pseudomonadota</taxon>
        <taxon>Betaproteobacteria</taxon>
        <taxon>Neisseriales</taxon>
        <taxon>Chromobacteriaceae</taxon>
        <taxon>Chromobacterium</taxon>
    </lineage>
</organism>
<reference evidence="1 2" key="1">
    <citation type="submission" date="2024-05" db="EMBL/GenBank/DDBJ databases">
        <authorList>
            <person name="De Oliveira J.P."/>
            <person name="Noriler S.A."/>
            <person name="De Oliveira A.G."/>
            <person name="Sipoli D.S."/>
        </authorList>
    </citation>
    <scope>NUCLEOTIDE SEQUENCE [LARGE SCALE GENOMIC DNA]</scope>
    <source>
        <strain evidence="1 2">LABIM186</strain>
    </source>
</reference>
<evidence type="ECO:0000313" key="2">
    <source>
        <dbReference type="Proteomes" id="UP001438292"/>
    </source>
</evidence>
<dbReference type="Proteomes" id="UP001438292">
    <property type="component" value="Unassembled WGS sequence"/>
</dbReference>
<dbReference type="RefSeq" id="WP_199225863.1">
    <property type="nucleotide sequence ID" value="NZ_JBDJHV010000078.1"/>
</dbReference>
<dbReference type="InterPro" id="IPR052931">
    <property type="entry name" value="Prophage_regulatory_activator"/>
</dbReference>
<evidence type="ECO:0000313" key="1">
    <source>
        <dbReference type="EMBL" id="MEO3954358.1"/>
    </source>
</evidence>
<sequence>MESSTRHENSLVIQMLQQVGFLRLSSVELLVGLKKSAIYKRCAEGTFPKPIKLSPRLNVWKAADVLAWIEKQSQLSR</sequence>
<proteinExistence type="predicted"/>